<evidence type="ECO:0000313" key="9">
    <source>
        <dbReference type="EMBL" id="SVA72433.1"/>
    </source>
</evidence>
<gene>
    <name evidence="9" type="ORF">METZ01_LOCUS125287</name>
</gene>
<dbReference type="InterPro" id="IPR051395">
    <property type="entry name" value="Cytochrome_c_Peroxidase/MauG"/>
</dbReference>
<accession>A0A381Y7H6</accession>
<evidence type="ECO:0000256" key="5">
    <source>
        <dbReference type="ARBA" id="ARBA00022764"/>
    </source>
</evidence>
<keyword evidence="4" id="KW-0732">Signal</keyword>
<dbReference type="GO" id="GO:0046872">
    <property type="term" value="F:metal ion binding"/>
    <property type="evidence" value="ECO:0007669"/>
    <property type="project" value="UniProtKB-KW"/>
</dbReference>
<sequence>MISTHVFVVMAICSCSYERELPLLEIQFDQDPEVTAESLQDFLPPLPRVIESPDNPRTAAKIDLGRILFFERRLSEDSTTSCQTCHDLQNYGRDLDVFTTSPGLDRSRRGLRNTPTVYNVAGHFSMFWDGRIKKIEHQAGASLLDPMEMGLKTRREVVQALANIPGYIELFTATFPKDDEPLSFENICTALATFERGLTTPSRWDMFLKGDRKALTVDEIRGFLVFNEAGCARCHKGTYMGGQTFVRLGRVIPWPEGVDPGRFSVTRNKADYMKFKVPSLRNVTQTKPYLHDGRESSLKRVVEMMVRHEKGRTLSELQMNYLLQFLETLTGFISEDYIREPDLPGNH</sequence>
<dbReference type="PANTHER" id="PTHR30600:SF7">
    <property type="entry name" value="CYTOCHROME C PEROXIDASE-RELATED"/>
    <property type="match status" value="1"/>
</dbReference>
<dbReference type="InterPro" id="IPR026259">
    <property type="entry name" value="MauG/Cytc_peroxidase"/>
</dbReference>
<name>A0A381Y7H6_9ZZZZ</name>
<evidence type="ECO:0000256" key="2">
    <source>
        <dbReference type="ARBA" id="ARBA00022617"/>
    </source>
</evidence>
<dbReference type="EMBL" id="UINC01017463">
    <property type="protein sequence ID" value="SVA72433.1"/>
    <property type="molecule type" value="Genomic_DNA"/>
</dbReference>
<dbReference type="PROSITE" id="PS51007">
    <property type="entry name" value="CYTC"/>
    <property type="match status" value="2"/>
</dbReference>
<evidence type="ECO:0000256" key="3">
    <source>
        <dbReference type="ARBA" id="ARBA00022723"/>
    </source>
</evidence>
<dbReference type="Pfam" id="PF03150">
    <property type="entry name" value="CCP_MauG"/>
    <property type="match status" value="1"/>
</dbReference>
<keyword evidence="3" id="KW-0479">Metal-binding</keyword>
<evidence type="ECO:0000256" key="6">
    <source>
        <dbReference type="ARBA" id="ARBA00023002"/>
    </source>
</evidence>
<keyword evidence="6" id="KW-0560">Oxidoreductase</keyword>
<feature type="domain" description="Cytochrome c" evidence="8">
    <location>
        <begin position="60"/>
        <end position="172"/>
    </location>
</feature>
<dbReference type="GO" id="GO:0020037">
    <property type="term" value="F:heme binding"/>
    <property type="evidence" value="ECO:0007669"/>
    <property type="project" value="InterPro"/>
</dbReference>
<dbReference type="InterPro" id="IPR009056">
    <property type="entry name" value="Cyt_c-like_dom"/>
</dbReference>
<reference evidence="9" key="1">
    <citation type="submission" date="2018-05" db="EMBL/GenBank/DDBJ databases">
        <authorList>
            <person name="Lanie J.A."/>
            <person name="Ng W.-L."/>
            <person name="Kazmierczak K.M."/>
            <person name="Andrzejewski T.M."/>
            <person name="Davidsen T.M."/>
            <person name="Wayne K.J."/>
            <person name="Tettelin H."/>
            <person name="Glass J.I."/>
            <person name="Rusch D."/>
            <person name="Podicherti R."/>
            <person name="Tsui H.-C.T."/>
            <person name="Winkler M.E."/>
        </authorList>
    </citation>
    <scope>NUCLEOTIDE SEQUENCE</scope>
</reference>
<proteinExistence type="predicted"/>
<organism evidence="9">
    <name type="scientific">marine metagenome</name>
    <dbReference type="NCBI Taxonomy" id="408172"/>
    <lineage>
        <taxon>unclassified sequences</taxon>
        <taxon>metagenomes</taxon>
        <taxon>ecological metagenomes</taxon>
    </lineage>
</organism>
<feature type="domain" description="Cytochrome c" evidence="8">
    <location>
        <begin position="217"/>
        <end position="330"/>
    </location>
</feature>
<evidence type="ECO:0000256" key="4">
    <source>
        <dbReference type="ARBA" id="ARBA00022729"/>
    </source>
</evidence>
<keyword evidence="5" id="KW-0574">Periplasm</keyword>
<comment type="subcellular location">
    <subcellularLocation>
        <location evidence="1">Periplasm</location>
    </subcellularLocation>
</comment>
<protein>
    <recommendedName>
        <fullName evidence="8">Cytochrome c domain-containing protein</fullName>
    </recommendedName>
</protein>
<dbReference type="Gene3D" id="1.10.760.10">
    <property type="entry name" value="Cytochrome c-like domain"/>
    <property type="match status" value="2"/>
</dbReference>
<dbReference type="InterPro" id="IPR004852">
    <property type="entry name" value="Di-haem_cyt_c_peroxidsae"/>
</dbReference>
<dbReference type="PIRSF" id="PIRSF000294">
    <property type="entry name" value="Cytochrome-c_peroxidase"/>
    <property type="match status" value="1"/>
</dbReference>
<evidence type="ECO:0000256" key="1">
    <source>
        <dbReference type="ARBA" id="ARBA00004418"/>
    </source>
</evidence>
<evidence type="ECO:0000256" key="7">
    <source>
        <dbReference type="ARBA" id="ARBA00023004"/>
    </source>
</evidence>
<keyword evidence="7" id="KW-0408">Iron</keyword>
<dbReference type="GO" id="GO:0004130">
    <property type="term" value="F:cytochrome-c peroxidase activity"/>
    <property type="evidence" value="ECO:0007669"/>
    <property type="project" value="TreeGrafter"/>
</dbReference>
<keyword evidence="2" id="KW-0349">Heme</keyword>
<dbReference type="GO" id="GO:0009055">
    <property type="term" value="F:electron transfer activity"/>
    <property type="evidence" value="ECO:0007669"/>
    <property type="project" value="InterPro"/>
</dbReference>
<dbReference type="InterPro" id="IPR036909">
    <property type="entry name" value="Cyt_c-like_dom_sf"/>
</dbReference>
<dbReference type="GO" id="GO:0042597">
    <property type="term" value="C:periplasmic space"/>
    <property type="evidence" value="ECO:0007669"/>
    <property type="project" value="UniProtKB-SubCell"/>
</dbReference>
<dbReference type="PANTHER" id="PTHR30600">
    <property type="entry name" value="CYTOCHROME C PEROXIDASE-RELATED"/>
    <property type="match status" value="1"/>
</dbReference>
<dbReference type="SUPFAM" id="SSF46626">
    <property type="entry name" value="Cytochrome c"/>
    <property type="match status" value="2"/>
</dbReference>
<evidence type="ECO:0000259" key="8">
    <source>
        <dbReference type="PROSITE" id="PS51007"/>
    </source>
</evidence>
<dbReference type="AlphaFoldDB" id="A0A381Y7H6"/>